<organism evidence="5 6">
    <name type="scientific">Thelephora terrestris</name>
    <dbReference type="NCBI Taxonomy" id="56493"/>
    <lineage>
        <taxon>Eukaryota</taxon>
        <taxon>Fungi</taxon>
        <taxon>Dikarya</taxon>
        <taxon>Basidiomycota</taxon>
        <taxon>Agaricomycotina</taxon>
        <taxon>Agaricomycetes</taxon>
        <taxon>Thelephorales</taxon>
        <taxon>Thelephoraceae</taxon>
        <taxon>Thelephora</taxon>
    </lineage>
</organism>
<dbReference type="SUPFAM" id="SSF52047">
    <property type="entry name" value="RNI-like"/>
    <property type="match status" value="1"/>
</dbReference>
<dbReference type="Gene3D" id="3.80.10.10">
    <property type="entry name" value="Ribonuclease Inhibitor"/>
    <property type="match status" value="3"/>
</dbReference>
<keyword evidence="1" id="KW-0343">GTPase activation</keyword>
<feature type="region of interest" description="Disordered" evidence="4">
    <location>
        <begin position="923"/>
        <end position="1009"/>
    </location>
</feature>
<feature type="region of interest" description="Disordered" evidence="4">
    <location>
        <begin position="404"/>
        <end position="423"/>
    </location>
</feature>
<dbReference type="OrthoDB" id="120976at2759"/>
<dbReference type="PANTHER" id="PTHR24113">
    <property type="entry name" value="RAN GTPASE-ACTIVATING PROTEIN 1"/>
    <property type="match status" value="1"/>
</dbReference>
<dbReference type="GO" id="GO:0005634">
    <property type="term" value="C:nucleus"/>
    <property type="evidence" value="ECO:0007669"/>
    <property type="project" value="TreeGrafter"/>
</dbReference>
<dbReference type="InterPro" id="IPR001611">
    <property type="entry name" value="Leu-rich_rpt"/>
</dbReference>
<dbReference type="Pfam" id="PF13516">
    <property type="entry name" value="LRR_6"/>
    <property type="match status" value="2"/>
</dbReference>
<evidence type="ECO:0000313" key="5">
    <source>
        <dbReference type="EMBL" id="KAF9788437.1"/>
    </source>
</evidence>
<reference evidence="5" key="2">
    <citation type="submission" date="2020-11" db="EMBL/GenBank/DDBJ databases">
        <authorList>
            <consortium name="DOE Joint Genome Institute"/>
            <person name="Kuo A."/>
            <person name="Miyauchi S."/>
            <person name="Kiss E."/>
            <person name="Drula E."/>
            <person name="Kohler A."/>
            <person name="Sanchez-Garcia M."/>
            <person name="Andreopoulos B."/>
            <person name="Barry K.W."/>
            <person name="Bonito G."/>
            <person name="Buee M."/>
            <person name="Carver A."/>
            <person name="Chen C."/>
            <person name="Cichocki N."/>
            <person name="Clum A."/>
            <person name="Culley D."/>
            <person name="Crous P.W."/>
            <person name="Fauchery L."/>
            <person name="Girlanda M."/>
            <person name="Hayes R."/>
            <person name="Keri Z."/>
            <person name="Labutti K."/>
            <person name="Lipzen A."/>
            <person name="Lombard V."/>
            <person name="Magnuson J."/>
            <person name="Maillard F."/>
            <person name="Morin E."/>
            <person name="Murat C."/>
            <person name="Nolan M."/>
            <person name="Ohm R."/>
            <person name="Pangilinan J."/>
            <person name="Pereira M."/>
            <person name="Perotto S."/>
            <person name="Peter M."/>
            <person name="Riley R."/>
            <person name="Sitrit Y."/>
            <person name="Stielow B."/>
            <person name="Szollosi G."/>
            <person name="Zifcakova L."/>
            <person name="Stursova M."/>
            <person name="Spatafora J.W."/>
            <person name="Tedersoo L."/>
            <person name="Vaario L.-M."/>
            <person name="Yamada A."/>
            <person name="Yan M."/>
            <person name="Wang P."/>
            <person name="Xu J."/>
            <person name="Bruns T."/>
            <person name="Baldrian P."/>
            <person name="Vilgalys R."/>
            <person name="Henrissat B."/>
            <person name="Grigoriev I.V."/>
            <person name="Hibbett D."/>
            <person name="Nagy L.G."/>
            <person name="Martin F.M."/>
        </authorList>
    </citation>
    <scope>NUCLEOTIDE SEQUENCE</scope>
    <source>
        <strain evidence="5">UH-Tt-Lm1</strain>
    </source>
</reference>
<comment type="caution">
    <text evidence="5">The sequence shown here is derived from an EMBL/GenBank/DDBJ whole genome shotgun (WGS) entry which is preliminary data.</text>
</comment>
<keyword evidence="2" id="KW-0433">Leucine-rich repeat</keyword>
<sequence>MTTLTNHSLSPASSSAVTIPTPGKSILKRPPPPPQSIFSRLTKLLPTQNVSASGTAEDESRTLKRAHFILPQMATVYPITAANPPCSPAIKEEKKLVEEKERERRKRVVRRNSLSSGSHELSESDEWWHMDQVESFYRECSIGRDDTPDPAISAAFKREASPDSRTLDLSGVQITVPSAIVLSDVFTIEWGLRKLILKECNLDEHNLKPLLHALLIPNSLHFLSVSSNRRLKVGAFKLIGAYLQKSTSLQFLDVSQNSLDKKAVEYIAAALATKPSLVSLRMDDCLLRASALETLAHAVRGSTLQNISLRYNRVSAAGAVALALMIKDYPDTIPSSNVLSPSLSISPPPTPRDASTRESSPQLSHPPLPKAGPILPPPRHPPKQTTPTTYTPYIPRSRRNVIGQASPTSNTIPIITSNSQGGITTARHPPTPTTPGFMSSTPINHHGPSVALLDKVRALDTLPRLGALRTLDLKGNDIRSGITYVAQVLKRNRTLKVLNLSENKLDVQGLTAVAEALKYNTSLETLDISKNPCCGPGLEGIQALRTAFTLNNALKRLFLSSTGMTSAGAICLAEFLPESNSLLHLDLTSNNLGLAGVMALNQGLKSNHVMRCLDVNIPPGDEEMARMCRDILNTCVRNTEDAEKAGMSGDATLGKKAAVWGMIEESELAKTIRGSFDKPPSSLGEDDTLVAQVQQAIFDLGDLALHSPLASPEQQAPDEVDPEVTRRANDLQPKLQLLIEKSLGEDSTKVDELLALNDSLTSMLASPQGVLASGISPITQNVSKDKGNGLTVNIPSCNGFLSQPSVSAPNGHHESPSAADDSDEELSTPRLDKGKQRAMEEPERPAPVLRRPSLVLDSEDELIEPEVHPEAVISPTVDRSRSWVEEEGEVFRKGTVLLGPEEMEGEYAGEELRKELLEAMVERPPPRAVLDDPYTPPEDDDVVPTPLSPQIESPKPSPRPYVRRSRSSSSALNSPVVGETEVSGRLTPTSPVPNMFPSPITRHSSEGSV</sequence>
<evidence type="ECO:0008006" key="7">
    <source>
        <dbReference type="Google" id="ProtNLM"/>
    </source>
</evidence>
<evidence type="ECO:0000313" key="6">
    <source>
        <dbReference type="Proteomes" id="UP000736335"/>
    </source>
</evidence>
<evidence type="ECO:0000256" key="3">
    <source>
        <dbReference type="ARBA" id="ARBA00022737"/>
    </source>
</evidence>
<dbReference type="GO" id="GO:0005829">
    <property type="term" value="C:cytosol"/>
    <property type="evidence" value="ECO:0007669"/>
    <property type="project" value="TreeGrafter"/>
</dbReference>
<feature type="region of interest" description="Disordered" evidence="4">
    <location>
        <begin position="1"/>
        <end position="35"/>
    </location>
</feature>
<dbReference type="GO" id="GO:0031267">
    <property type="term" value="F:small GTPase binding"/>
    <property type="evidence" value="ECO:0007669"/>
    <property type="project" value="TreeGrafter"/>
</dbReference>
<evidence type="ECO:0000256" key="4">
    <source>
        <dbReference type="SAM" id="MobiDB-lite"/>
    </source>
</evidence>
<feature type="compositionally biased region" description="Polar residues" evidence="4">
    <location>
        <begin position="1"/>
        <end position="18"/>
    </location>
</feature>
<feature type="compositionally biased region" description="Basic and acidic residues" evidence="4">
    <location>
        <begin position="830"/>
        <end position="844"/>
    </location>
</feature>
<protein>
    <recommendedName>
        <fullName evidence="7">RNI-like protein</fullName>
    </recommendedName>
</protein>
<feature type="region of interest" description="Disordered" evidence="4">
    <location>
        <begin position="97"/>
        <end position="121"/>
    </location>
</feature>
<keyword evidence="3" id="KW-0677">Repeat</keyword>
<keyword evidence="6" id="KW-1185">Reference proteome</keyword>
<gene>
    <name evidence="5" type="ORF">BJ322DRAFT_1048828</name>
</gene>
<feature type="compositionally biased region" description="Pro residues" evidence="4">
    <location>
        <begin position="364"/>
        <end position="379"/>
    </location>
</feature>
<evidence type="ECO:0000256" key="1">
    <source>
        <dbReference type="ARBA" id="ARBA00022468"/>
    </source>
</evidence>
<dbReference type="GO" id="GO:0006913">
    <property type="term" value="P:nucleocytoplasmic transport"/>
    <property type="evidence" value="ECO:0007669"/>
    <property type="project" value="TreeGrafter"/>
</dbReference>
<dbReference type="SMART" id="SM00368">
    <property type="entry name" value="LRR_RI"/>
    <property type="match status" value="7"/>
</dbReference>
<dbReference type="EMBL" id="WIUZ02000004">
    <property type="protein sequence ID" value="KAF9788437.1"/>
    <property type="molecule type" value="Genomic_DNA"/>
</dbReference>
<evidence type="ECO:0000256" key="2">
    <source>
        <dbReference type="ARBA" id="ARBA00022614"/>
    </source>
</evidence>
<name>A0A9P6L9X3_9AGAM</name>
<dbReference type="GO" id="GO:0005096">
    <property type="term" value="F:GTPase activator activity"/>
    <property type="evidence" value="ECO:0007669"/>
    <property type="project" value="UniProtKB-KW"/>
</dbReference>
<dbReference type="InterPro" id="IPR027038">
    <property type="entry name" value="RanGap"/>
</dbReference>
<reference evidence="5" key="1">
    <citation type="journal article" date="2020" name="Nat. Commun.">
        <title>Large-scale genome sequencing of mycorrhizal fungi provides insights into the early evolution of symbiotic traits.</title>
        <authorList>
            <person name="Miyauchi S."/>
            <person name="Kiss E."/>
            <person name="Kuo A."/>
            <person name="Drula E."/>
            <person name="Kohler A."/>
            <person name="Sanchez-Garcia M."/>
            <person name="Morin E."/>
            <person name="Andreopoulos B."/>
            <person name="Barry K.W."/>
            <person name="Bonito G."/>
            <person name="Buee M."/>
            <person name="Carver A."/>
            <person name="Chen C."/>
            <person name="Cichocki N."/>
            <person name="Clum A."/>
            <person name="Culley D."/>
            <person name="Crous P.W."/>
            <person name="Fauchery L."/>
            <person name="Girlanda M."/>
            <person name="Hayes R.D."/>
            <person name="Keri Z."/>
            <person name="LaButti K."/>
            <person name="Lipzen A."/>
            <person name="Lombard V."/>
            <person name="Magnuson J."/>
            <person name="Maillard F."/>
            <person name="Murat C."/>
            <person name="Nolan M."/>
            <person name="Ohm R.A."/>
            <person name="Pangilinan J."/>
            <person name="Pereira M.F."/>
            <person name="Perotto S."/>
            <person name="Peter M."/>
            <person name="Pfister S."/>
            <person name="Riley R."/>
            <person name="Sitrit Y."/>
            <person name="Stielow J.B."/>
            <person name="Szollosi G."/>
            <person name="Zifcakova L."/>
            <person name="Stursova M."/>
            <person name="Spatafora J.W."/>
            <person name="Tedersoo L."/>
            <person name="Vaario L.M."/>
            <person name="Yamada A."/>
            <person name="Yan M."/>
            <person name="Wang P."/>
            <person name="Xu J."/>
            <person name="Bruns T."/>
            <person name="Baldrian P."/>
            <person name="Vilgalys R."/>
            <person name="Dunand C."/>
            <person name="Henrissat B."/>
            <person name="Grigoriev I.V."/>
            <person name="Hibbett D."/>
            <person name="Nagy L.G."/>
            <person name="Martin F.M."/>
        </authorList>
    </citation>
    <scope>NUCLEOTIDE SEQUENCE</scope>
    <source>
        <strain evidence="5">UH-Tt-Lm1</strain>
    </source>
</reference>
<feature type="region of interest" description="Disordered" evidence="4">
    <location>
        <begin position="801"/>
        <end position="853"/>
    </location>
</feature>
<dbReference type="AlphaFoldDB" id="A0A9P6L9X3"/>
<proteinExistence type="predicted"/>
<dbReference type="PANTHER" id="PTHR24113:SF12">
    <property type="entry name" value="RAN GTPASE-ACTIVATING PROTEIN 1"/>
    <property type="match status" value="1"/>
</dbReference>
<dbReference type="GO" id="GO:0048471">
    <property type="term" value="C:perinuclear region of cytoplasm"/>
    <property type="evidence" value="ECO:0007669"/>
    <property type="project" value="TreeGrafter"/>
</dbReference>
<feature type="region of interest" description="Disordered" evidence="4">
    <location>
        <begin position="337"/>
        <end position="399"/>
    </location>
</feature>
<accession>A0A9P6L9X3</accession>
<dbReference type="Proteomes" id="UP000736335">
    <property type="component" value="Unassembled WGS sequence"/>
</dbReference>
<dbReference type="InterPro" id="IPR032675">
    <property type="entry name" value="LRR_dom_sf"/>
</dbReference>
<feature type="compositionally biased region" description="Low complexity" evidence="4">
    <location>
        <begin position="383"/>
        <end position="395"/>
    </location>
</feature>